<name>A0ABM7LH00_9PSED</name>
<dbReference type="InterPro" id="IPR014547">
    <property type="entry name" value="UCP028477"/>
</dbReference>
<evidence type="ECO:0008006" key="4">
    <source>
        <dbReference type="Google" id="ProtNLM"/>
    </source>
</evidence>
<keyword evidence="1" id="KW-0732">Signal</keyword>
<evidence type="ECO:0000256" key="1">
    <source>
        <dbReference type="SAM" id="SignalP"/>
    </source>
</evidence>
<dbReference type="Pfam" id="PF09916">
    <property type="entry name" value="DUF2145"/>
    <property type="match status" value="1"/>
</dbReference>
<dbReference type="RefSeq" id="WP_081711625.1">
    <property type="nucleotide sequence ID" value="NZ_AP023081.1"/>
</dbReference>
<reference evidence="2" key="1">
    <citation type="submission" date="2020-05" db="EMBL/GenBank/DDBJ databases">
        <title>Complete genome sequence of Pseudomonas sp. Sm006.</title>
        <authorList>
            <person name="Takeuchi K."/>
            <person name="Someya N."/>
        </authorList>
    </citation>
    <scope>NUCLEOTIDE SEQUENCE</scope>
    <source>
        <strain evidence="2">Sm006</strain>
    </source>
</reference>
<proteinExistence type="predicted"/>
<feature type="chain" id="PRO_5045434066" description="DUF2145 domain-containing protein" evidence="1">
    <location>
        <begin position="21"/>
        <end position="264"/>
    </location>
</feature>
<keyword evidence="3" id="KW-1185">Reference proteome</keyword>
<accession>A0ABM7LH00</accession>
<evidence type="ECO:0000313" key="3">
    <source>
        <dbReference type="Proteomes" id="UP001064896"/>
    </source>
</evidence>
<dbReference type="Proteomes" id="UP001064896">
    <property type="component" value="Chromosome"/>
</dbReference>
<feature type="signal peptide" evidence="1">
    <location>
        <begin position="1"/>
        <end position="20"/>
    </location>
</feature>
<sequence>MFKKYSLPFLALLFPYLAIAQGFSNQGDATENNDQYTAEQLISFSKKVEKSLAERGARVAIVSRVGRPESELPEGVKYTHVAFWVYSDITAQDGRKLKGYQVYNLYQREGQKNISDLISDFPLDFYAGVYSLKSGVIIPKPSLQEKLLQIIDSSDYRKLHNSNYSVVAKMDSERYQNCTGFTLNVLFSAIYGTSDRAQLTANKRTYFKPQAIKIGSVKRVLGSMFVQDFFPEEHGGEIKTATYSTIANFMKDYDLGKEIYEIEI</sequence>
<protein>
    <recommendedName>
        <fullName evidence="4">DUF2145 domain-containing protein</fullName>
    </recommendedName>
</protein>
<gene>
    <name evidence="2" type="ORF">PSm6_50630</name>
</gene>
<evidence type="ECO:0000313" key="2">
    <source>
        <dbReference type="EMBL" id="BCD88656.1"/>
    </source>
</evidence>
<dbReference type="EMBL" id="AP023081">
    <property type="protein sequence ID" value="BCD88656.1"/>
    <property type="molecule type" value="Genomic_DNA"/>
</dbReference>
<organism evidence="2 3">
    <name type="scientific">Pseudomonas solani</name>
    <dbReference type="NCBI Taxonomy" id="2731552"/>
    <lineage>
        <taxon>Bacteria</taxon>
        <taxon>Pseudomonadati</taxon>
        <taxon>Pseudomonadota</taxon>
        <taxon>Gammaproteobacteria</taxon>
        <taxon>Pseudomonadales</taxon>
        <taxon>Pseudomonadaceae</taxon>
        <taxon>Pseudomonas</taxon>
    </lineage>
</organism>